<feature type="transmembrane region" description="Helical" evidence="1">
    <location>
        <begin position="22"/>
        <end position="39"/>
    </location>
</feature>
<dbReference type="InterPro" id="IPR015396">
    <property type="entry name" value="FadE_C"/>
</dbReference>
<feature type="transmembrane region" description="Helical" evidence="1">
    <location>
        <begin position="188"/>
        <end position="209"/>
    </location>
</feature>
<dbReference type="EMBL" id="UOEW01000159">
    <property type="protein sequence ID" value="VAW37151.1"/>
    <property type="molecule type" value="Genomic_DNA"/>
</dbReference>
<sequence>MSWLLTTLVIITFIAGFYRLKLIFYSIAILVVMVAFLYFEIILNMEFLIVFIPVFILFSILNIKKLRRQLVTKSLYGFLKNSNNHWKTFQRIDDGWFASDFERSIFQGKPDFLSFKKPHKHKADNSTVEQNIHNILLDAKNTSHITKINNLAKIGATSLLLGNSYNGQNLSASGLSDLLKNTSKINPILASIIGLLNLDSLTSFIHHFASSKQKKIFLPLISKVKMTPFLKPTSLYETLESQKSSIEGRIEQDFSNGKQQLGVRISFQDIILLGTSKSNCFYINVNVKDFNNLHSSKTHLGTAICIINDDIEGLVYHKGLKAYDDYLYYYACTGENVFIPFSNIVNEADGIGKGLEYLYKNQCFASSIWPLSISIPTNNIATLTSWYFAHLQKQNGRQLLSYKVVSAKLNEQFSQCLRLQLLENLSLQNDLHPQLLKFIAILNKNTHIAQTTEQLGWLRGILGSNAHNIKTESKVRSFYKVAHLATELDGMSHEINQLPLIKKAAIACHPYYDQEIKLLATEESFDLPVFDKIIFQHIGYITQNLTKTLIYTLRTSLLGRILFPKNKYKYMIKRMSSSFAFLSDITLINWTFKKEINTSFASHLGECIQHLTTSLAVHDYYLSINNNQSDSTKELAKVTLKNSLYSSQRALKDTINLAFNRFSAILLKLLLFPFGQPFHQIIAFKPLHDDIEKICELDENSNSPYTKYSPFLKKIYQTKQKLKAAESAEIAVTNATGTPLTTDNYKTLINRCLAAGIVSVEQSEQLRDAYLSILEITLINHFGNNYKKNK</sequence>
<evidence type="ECO:0000256" key="1">
    <source>
        <dbReference type="SAM" id="Phobius"/>
    </source>
</evidence>
<dbReference type="AlphaFoldDB" id="A0A3B0V2C7"/>
<keyword evidence="1" id="KW-0812">Transmembrane</keyword>
<proteinExistence type="predicted"/>
<evidence type="ECO:0000313" key="3">
    <source>
        <dbReference type="EMBL" id="VAW37151.1"/>
    </source>
</evidence>
<accession>A0A3B0V2C7</accession>
<keyword evidence="1" id="KW-1133">Transmembrane helix</keyword>
<evidence type="ECO:0000259" key="2">
    <source>
        <dbReference type="Pfam" id="PF09317"/>
    </source>
</evidence>
<protein>
    <recommendedName>
        <fullName evidence="2">Acyl-CoA dehydrogenase C-terminal bacterial-type domain-containing protein</fullName>
    </recommendedName>
</protein>
<dbReference type="GO" id="GO:0033539">
    <property type="term" value="P:fatty acid beta-oxidation using acyl-CoA dehydrogenase"/>
    <property type="evidence" value="ECO:0007669"/>
    <property type="project" value="InterPro"/>
</dbReference>
<dbReference type="Pfam" id="PF09317">
    <property type="entry name" value="ACDH_C"/>
    <property type="match status" value="1"/>
</dbReference>
<name>A0A3B0V2C7_9ZZZZ</name>
<gene>
    <name evidence="3" type="ORF">MNBD_GAMMA01-1829</name>
</gene>
<feature type="transmembrane region" description="Helical" evidence="1">
    <location>
        <begin position="45"/>
        <end position="63"/>
    </location>
</feature>
<reference evidence="3" key="1">
    <citation type="submission" date="2018-06" db="EMBL/GenBank/DDBJ databases">
        <authorList>
            <person name="Zhirakovskaya E."/>
        </authorList>
    </citation>
    <scope>NUCLEOTIDE SEQUENCE</scope>
</reference>
<feature type="domain" description="Acyl-CoA dehydrogenase C-terminal bacterial-type" evidence="2">
    <location>
        <begin position="506"/>
        <end position="780"/>
    </location>
</feature>
<organism evidence="3">
    <name type="scientific">hydrothermal vent metagenome</name>
    <dbReference type="NCBI Taxonomy" id="652676"/>
    <lineage>
        <taxon>unclassified sequences</taxon>
        <taxon>metagenomes</taxon>
        <taxon>ecological metagenomes</taxon>
    </lineage>
</organism>
<keyword evidence="1" id="KW-0472">Membrane</keyword>
<dbReference type="GO" id="GO:0003995">
    <property type="term" value="F:acyl-CoA dehydrogenase activity"/>
    <property type="evidence" value="ECO:0007669"/>
    <property type="project" value="InterPro"/>
</dbReference>